<dbReference type="PRINTS" id="PR00368">
    <property type="entry name" value="FADPNR"/>
</dbReference>
<dbReference type="GO" id="GO:0005737">
    <property type="term" value="C:cytoplasm"/>
    <property type="evidence" value="ECO:0007669"/>
    <property type="project" value="UniProtKB-SubCell"/>
</dbReference>
<reference evidence="14 15" key="1">
    <citation type="submission" date="2019-03" db="EMBL/GenBank/DDBJ databases">
        <title>Genomic Encyclopedia of Type Strains, Phase IV (KMG-IV): sequencing the most valuable type-strain genomes for metagenomic binning, comparative biology and taxonomic classification.</title>
        <authorList>
            <person name="Goeker M."/>
        </authorList>
    </citation>
    <scope>NUCLEOTIDE SEQUENCE [LARGE SCALE GENOMIC DNA]</scope>
    <source>
        <strain evidence="14 15">DSM 21667</strain>
    </source>
</reference>
<dbReference type="GO" id="GO:0034628">
    <property type="term" value="P:'de novo' NAD+ biosynthetic process from L-aspartate"/>
    <property type="evidence" value="ECO:0007669"/>
    <property type="project" value="TreeGrafter"/>
</dbReference>
<feature type="domain" description="FAD-dependent oxidoreductase 2 FAD-binding" evidence="13">
    <location>
        <begin position="13"/>
        <end position="381"/>
    </location>
</feature>
<comment type="cofactor">
    <cofactor evidence="1 11">
        <name>FAD</name>
        <dbReference type="ChEBI" id="CHEBI:57692"/>
    </cofactor>
</comment>
<dbReference type="EC" id="1.4.3.16" evidence="4 10"/>
<dbReference type="InterPro" id="IPR027477">
    <property type="entry name" value="Succ_DH/fumarate_Rdtase_cat_sf"/>
</dbReference>
<evidence type="ECO:0000256" key="12">
    <source>
        <dbReference type="SAM" id="Phobius"/>
    </source>
</evidence>
<evidence type="ECO:0000256" key="11">
    <source>
        <dbReference type="RuleBase" id="RU362049"/>
    </source>
</evidence>
<dbReference type="PANTHER" id="PTHR42716">
    <property type="entry name" value="L-ASPARTATE OXIDASE"/>
    <property type="match status" value="1"/>
</dbReference>
<dbReference type="SUPFAM" id="SSF56425">
    <property type="entry name" value="Succinate dehydrogenase/fumarate reductase flavoprotein, catalytic domain"/>
    <property type="match status" value="1"/>
</dbReference>
<evidence type="ECO:0000256" key="1">
    <source>
        <dbReference type="ARBA" id="ARBA00001974"/>
    </source>
</evidence>
<proteinExistence type="inferred from homology"/>
<dbReference type="Gene3D" id="3.50.50.60">
    <property type="entry name" value="FAD/NAD(P)-binding domain"/>
    <property type="match status" value="1"/>
</dbReference>
<evidence type="ECO:0000313" key="15">
    <source>
        <dbReference type="Proteomes" id="UP000295293"/>
    </source>
</evidence>
<organism evidence="14 15">
    <name type="scientific">Tahibacter aquaticus</name>
    <dbReference type="NCBI Taxonomy" id="520092"/>
    <lineage>
        <taxon>Bacteria</taxon>
        <taxon>Pseudomonadati</taxon>
        <taxon>Pseudomonadota</taxon>
        <taxon>Gammaproteobacteria</taxon>
        <taxon>Lysobacterales</taxon>
        <taxon>Rhodanobacteraceae</taxon>
        <taxon>Tahibacter</taxon>
    </lineage>
</organism>
<comment type="caution">
    <text evidence="14">The sequence shown here is derived from an EMBL/GenBank/DDBJ whole genome shotgun (WGS) entry which is preliminary data.</text>
</comment>
<evidence type="ECO:0000256" key="4">
    <source>
        <dbReference type="ARBA" id="ARBA00012173"/>
    </source>
</evidence>
<evidence type="ECO:0000256" key="9">
    <source>
        <dbReference type="ARBA" id="ARBA00048305"/>
    </source>
</evidence>
<dbReference type="InterPro" id="IPR003953">
    <property type="entry name" value="FAD-dep_OxRdtase_2_FAD-bd"/>
</dbReference>
<name>A0A4R6Z9N4_9GAMM</name>
<dbReference type="Gene3D" id="1.20.58.100">
    <property type="entry name" value="Fumarate reductase/succinate dehydrogenase flavoprotein-like, C-terminal domain"/>
    <property type="match status" value="1"/>
</dbReference>
<dbReference type="AlphaFoldDB" id="A0A4R6Z9N4"/>
<accession>A0A4R6Z9N4</accession>
<dbReference type="InterPro" id="IPR036188">
    <property type="entry name" value="FAD/NAD-bd_sf"/>
</dbReference>
<keyword evidence="12" id="KW-0472">Membrane</keyword>
<comment type="similarity">
    <text evidence="3 11">Belongs to the FAD-dependent oxidoreductase 2 family. NadB subfamily.</text>
</comment>
<dbReference type="NCBIfam" id="TIGR00551">
    <property type="entry name" value="nadB"/>
    <property type="match status" value="1"/>
</dbReference>
<gene>
    <name evidence="14" type="ORF">DFR29_101243</name>
</gene>
<evidence type="ECO:0000313" key="14">
    <source>
        <dbReference type="EMBL" id="TDR48623.1"/>
    </source>
</evidence>
<dbReference type="RefSeq" id="WP_243745920.1">
    <property type="nucleotide sequence ID" value="NZ_SNZH01000001.1"/>
</dbReference>
<evidence type="ECO:0000259" key="13">
    <source>
        <dbReference type="Pfam" id="PF00890"/>
    </source>
</evidence>
<evidence type="ECO:0000256" key="5">
    <source>
        <dbReference type="ARBA" id="ARBA00022630"/>
    </source>
</evidence>
<dbReference type="Proteomes" id="UP000295293">
    <property type="component" value="Unassembled WGS sequence"/>
</dbReference>
<dbReference type="UniPathway" id="UPA00253">
    <property type="reaction ID" value="UER00326"/>
</dbReference>
<evidence type="ECO:0000256" key="8">
    <source>
        <dbReference type="ARBA" id="ARBA00023002"/>
    </source>
</evidence>
<dbReference type="InterPro" id="IPR037099">
    <property type="entry name" value="Fum_R/Succ_DH_flav-like_C_sf"/>
</dbReference>
<comment type="subcellular location">
    <subcellularLocation>
        <location evidence="11">Cytoplasm</location>
    </subcellularLocation>
</comment>
<keyword evidence="15" id="KW-1185">Reference proteome</keyword>
<keyword evidence="12" id="KW-0812">Transmembrane</keyword>
<dbReference type="SUPFAM" id="SSF51905">
    <property type="entry name" value="FAD/NAD(P)-binding domain"/>
    <property type="match status" value="1"/>
</dbReference>
<dbReference type="EMBL" id="SNZH01000001">
    <property type="protein sequence ID" value="TDR48623.1"/>
    <property type="molecule type" value="Genomic_DNA"/>
</dbReference>
<keyword evidence="5 11" id="KW-0285">Flavoprotein</keyword>
<keyword evidence="8 11" id="KW-0560">Oxidoreductase</keyword>
<keyword evidence="6 11" id="KW-0662">Pyridine nucleotide biosynthesis</keyword>
<evidence type="ECO:0000256" key="3">
    <source>
        <dbReference type="ARBA" id="ARBA00008562"/>
    </source>
</evidence>
<comment type="function">
    <text evidence="11">Catalyzes the oxidation of L-aspartate to iminoaspartate.</text>
</comment>
<evidence type="ECO:0000256" key="6">
    <source>
        <dbReference type="ARBA" id="ARBA00022642"/>
    </source>
</evidence>
<evidence type="ECO:0000256" key="7">
    <source>
        <dbReference type="ARBA" id="ARBA00022827"/>
    </source>
</evidence>
<dbReference type="Gene3D" id="3.90.700.10">
    <property type="entry name" value="Succinate dehydrogenase/fumarate reductase flavoprotein, catalytic domain"/>
    <property type="match status" value="1"/>
</dbReference>
<dbReference type="Pfam" id="PF00890">
    <property type="entry name" value="FAD_binding_2"/>
    <property type="match status" value="1"/>
</dbReference>
<dbReference type="PANTHER" id="PTHR42716:SF2">
    <property type="entry name" value="L-ASPARTATE OXIDASE, CHLOROPLASTIC"/>
    <property type="match status" value="1"/>
</dbReference>
<keyword evidence="12" id="KW-1133">Transmembrane helix</keyword>
<evidence type="ECO:0000256" key="10">
    <source>
        <dbReference type="NCBIfam" id="TIGR00551"/>
    </source>
</evidence>
<comment type="pathway">
    <text evidence="2 11">Cofactor biosynthesis; NAD(+) biosynthesis; iminoaspartate from L-aspartate (oxidase route): step 1/1.</text>
</comment>
<dbReference type="InterPro" id="IPR005288">
    <property type="entry name" value="NadB"/>
</dbReference>
<dbReference type="GO" id="GO:0008734">
    <property type="term" value="F:L-aspartate oxidase activity"/>
    <property type="evidence" value="ECO:0007669"/>
    <property type="project" value="UniProtKB-UniRule"/>
</dbReference>
<dbReference type="NCBIfam" id="NF005701">
    <property type="entry name" value="PRK07512.1"/>
    <property type="match status" value="1"/>
</dbReference>
<evidence type="ECO:0000256" key="2">
    <source>
        <dbReference type="ARBA" id="ARBA00004950"/>
    </source>
</evidence>
<feature type="transmembrane region" description="Helical" evidence="12">
    <location>
        <begin position="12"/>
        <end position="31"/>
    </location>
</feature>
<keyword evidence="7 11" id="KW-0274">FAD</keyword>
<sequence>MSIFTDKSAAHFDVIVIGSGIAGLSVALAAAPRRVALLTRGEAGADGASCWAQGGIAAALGAGDSAAAHARDTLVAGSHMNDARAVQVLTAAAADAVHWLQANGVAFDRHGDAFALGREAAHGHARIVHAQGDATGAAVMRALTQRAREAAHIQCLEQSVVTELLCHGDTVYGVCVSGAAGTHFLRADSVVLATGGIGALYRHSTNPDTADASGLALAICAGAEFSDMEFVQFHPTALRTGGSGQLPLLTEALRGAGAVLLNGSGHRFMPAIAREAELAPRDVVARAVWQELERGETVWLDATRAVGADFPQRFPTVFASCQAEGIDPRVAPMPVVPAQHYHMGGVRVDAYARSSLDGLYAVGEVACSGVHGANRLASNSLLEGVVFGRELGRRLALQPSPKLPAPPLSASRLCSDAQVSEAIATRIRDLLWRHAGLVRERTGLQRALEELKTLEARAQSTAEFGRIAVARAIAFAAIRRRNSIGAHYRSDAPQSRVG</sequence>
<comment type="catalytic activity">
    <reaction evidence="9">
        <text>L-aspartate + O2 = iminosuccinate + H2O2</text>
        <dbReference type="Rhea" id="RHEA:25876"/>
        <dbReference type="ChEBI" id="CHEBI:15379"/>
        <dbReference type="ChEBI" id="CHEBI:16240"/>
        <dbReference type="ChEBI" id="CHEBI:29991"/>
        <dbReference type="ChEBI" id="CHEBI:77875"/>
        <dbReference type="EC" id="1.4.3.16"/>
    </reaction>
    <physiologicalReaction direction="left-to-right" evidence="9">
        <dbReference type="Rhea" id="RHEA:25877"/>
    </physiologicalReaction>
</comment>
<protein>
    <recommendedName>
        <fullName evidence="4 10">L-aspartate oxidase</fullName>
        <ecNumber evidence="4 10">1.4.3.16</ecNumber>
    </recommendedName>
</protein>
<dbReference type="SUPFAM" id="SSF46977">
    <property type="entry name" value="Succinate dehydrogenase/fumarate reductase flavoprotein C-terminal domain"/>
    <property type="match status" value="1"/>
</dbReference>
<dbReference type="PRINTS" id="PR00411">
    <property type="entry name" value="PNDRDTASEI"/>
</dbReference>
<dbReference type="FunFam" id="3.90.700.10:FF:000002">
    <property type="entry name" value="L-aspartate oxidase"/>
    <property type="match status" value="1"/>
</dbReference>